<dbReference type="RefSeq" id="WP_307479429.1">
    <property type="nucleotide sequence ID" value="NZ_JAUSUB010000038.1"/>
</dbReference>
<keyword evidence="2" id="KW-1185">Reference proteome</keyword>
<dbReference type="EMBL" id="JAUSUB010000038">
    <property type="protein sequence ID" value="MDQ0273389.1"/>
    <property type="molecule type" value="Genomic_DNA"/>
</dbReference>
<dbReference type="PANTHER" id="PTHR20883">
    <property type="entry name" value="PHYTANOYL-COA DIOXYGENASE DOMAIN CONTAINING 1"/>
    <property type="match status" value="1"/>
</dbReference>
<dbReference type="InterPro" id="IPR008775">
    <property type="entry name" value="Phytyl_CoA_dOase-like"/>
</dbReference>
<protein>
    <recommendedName>
        <fullName evidence="3">Phytanoyl-CoA dioxygenase</fullName>
    </recommendedName>
</protein>
<dbReference type="SUPFAM" id="SSF51197">
    <property type="entry name" value="Clavaminate synthase-like"/>
    <property type="match status" value="1"/>
</dbReference>
<evidence type="ECO:0000313" key="1">
    <source>
        <dbReference type="EMBL" id="MDQ0273389.1"/>
    </source>
</evidence>
<evidence type="ECO:0000313" key="2">
    <source>
        <dbReference type="Proteomes" id="UP001238088"/>
    </source>
</evidence>
<dbReference type="Gene3D" id="2.60.120.620">
    <property type="entry name" value="q2cbj1_9rhob like domain"/>
    <property type="match status" value="1"/>
</dbReference>
<gene>
    <name evidence="1" type="ORF">J2S17_005321</name>
</gene>
<proteinExistence type="predicted"/>
<organism evidence="1 2">
    <name type="scientific">Cytobacillus purgationiresistens</name>
    <dbReference type="NCBI Taxonomy" id="863449"/>
    <lineage>
        <taxon>Bacteria</taxon>
        <taxon>Bacillati</taxon>
        <taxon>Bacillota</taxon>
        <taxon>Bacilli</taxon>
        <taxon>Bacillales</taxon>
        <taxon>Bacillaceae</taxon>
        <taxon>Cytobacillus</taxon>
    </lineage>
</organism>
<reference evidence="1 2" key="1">
    <citation type="submission" date="2023-07" db="EMBL/GenBank/DDBJ databases">
        <title>Genomic Encyclopedia of Type Strains, Phase IV (KMG-IV): sequencing the most valuable type-strain genomes for metagenomic binning, comparative biology and taxonomic classification.</title>
        <authorList>
            <person name="Goeker M."/>
        </authorList>
    </citation>
    <scope>NUCLEOTIDE SEQUENCE [LARGE SCALE GENOMIC DNA]</scope>
    <source>
        <strain evidence="1 2">DSM 23494</strain>
    </source>
</reference>
<dbReference type="Pfam" id="PF05721">
    <property type="entry name" value="PhyH"/>
    <property type="match status" value="1"/>
</dbReference>
<name>A0ABU0AQ29_9BACI</name>
<dbReference type="PANTHER" id="PTHR20883:SF48">
    <property type="entry name" value="ECTOINE DIOXYGENASE"/>
    <property type="match status" value="1"/>
</dbReference>
<dbReference type="Proteomes" id="UP001238088">
    <property type="component" value="Unassembled WGS sequence"/>
</dbReference>
<sequence>SGVAQILPKYDPSEDDNLVKASGVAQILPKYDPSEDDNLVKASGVAQILPKYDPSENDNLVKASGVAQILPKYDPSENDNLVKASGVPQINQFDSIEDLDYYKNNYVTQGMNELWEYNNRMQKYILNKNILNYMKELIGDNVKLLSDTIIHKPANYGAASPLHRDSPFWKGITPYTQISCWIPLQDVNEDNGCLGYIPGTHQDEEIENQPEKLMSEELSLSNEYKDKIKYIPIEAGDCLIHHGMILHGTGPNLTGKNRTAYVIHYMEGNSQSSGEDAFKNVKDCPYVLKDGVILEGLNV</sequence>
<accession>A0ABU0AQ29</accession>
<comment type="caution">
    <text evidence="1">The sequence shown here is derived from an EMBL/GenBank/DDBJ whole genome shotgun (WGS) entry which is preliminary data.</text>
</comment>
<evidence type="ECO:0008006" key="3">
    <source>
        <dbReference type="Google" id="ProtNLM"/>
    </source>
</evidence>
<feature type="non-terminal residue" evidence="1">
    <location>
        <position position="1"/>
    </location>
</feature>